<reference evidence="1" key="1">
    <citation type="submission" date="2020-06" db="EMBL/GenBank/DDBJ databases">
        <authorList>
            <consortium name="Plant Systems Biology data submission"/>
        </authorList>
    </citation>
    <scope>NUCLEOTIDE SEQUENCE</scope>
    <source>
        <strain evidence="1">D6</strain>
    </source>
</reference>
<keyword evidence="2" id="KW-1185">Reference proteome</keyword>
<gene>
    <name evidence="1" type="ORF">SEMRO_1696_G291820.2</name>
</gene>
<dbReference type="AlphaFoldDB" id="A0A9N8HUT5"/>
<evidence type="ECO:0000313" key="1">
    <source>
        <dbReference type="EMBL" id="CAB9525580.1"/>
    </source>
</evidence>
<evidence type="ECO:0008006" key="3">
    <source>
        <dbReference type="Google" id="ProtNLM"/>
    </source>
</evidence>
<proteinExistence type="predicted"/>
<dbReference type="OrthoDB" id="426882at2759"/>
<dbReference type="EMBL" id="CAICTM010001694">
    <property type="protein sequence ID" value="CAB9525580.1"/>
    <property type="molecule type" value="Genomic_DNA"/>
</dbReference>
<accession>A0A9N8HUT5</accession>
<evidence type="ECO:0000313" key="2">
    <source>
        <dbReference type="Proteomes" id="UP001153069"/>
    </source>
</evidence>
<dbReference type="Proteomes" id="UP001153069">
    <property type="component" value="Unassembled WGS sequence"/>
</dbReference>
<dbReference type="Pfam" id="PF13692">
    <property type="entry name" value="Glyco_trans_1_4"/>
    <property type="match status" value="1"/>
</dbReference>
<dbReference type="SUPFAM" id="SSF53756">
    <property type="entry name" value="UDP-Glycosyltransferase/glycogen phosphorylase"/>
    <property type="match status" value="1"/>
</dbReference>
<comment type="caution">
    <text evidence="1">The sequence shown here is derived from an EMBL/GenBank/DDBJ whole genome shotgun (WGS) entry which is preliminary data.</text>
</comment>
<name>A0A9N8HUT5_9STRA</name>
<protein>
    <recommendedName>
        <fullName evidence="3">Glycosyltransferase</fullName>
    </recommendedName>
</protein>
<organism evidence="1 2">
    <name type="scientific">Seminavis robusta</name>
    <dbReference type="NCBI Taxonomy" id="568900"/>
    <lineage>
        <taxon>Eukaryota</taxon>
        <taxon>Sar</taxon>
        <taxon>Stramenopiles</taxon>
        <taxon>Ochrophyta</taxon>
        <taxon>Bacillariophyta</taxon>
        <taxon>Bacillariophyceae</taxon>
        <taxon>Bacillariophycidae</taxon>
        <taxon>Naviculales</taxon>
        <taxon>Naviculaceae</taxon>
        <taxon>Seminavis</taxon>
    </lineage>
</organism>
<sequence>MPRICMFWRIRQHVLRKECSIRSCSAGKAWNNDIDRLRKARSFSSLSQLAFPQPTIILFLSGILPEPFASAAGVRTKFLVEKLAQTRGVQAVHYGTGAKVTERSNTQRELEALGVCFHQVPPNDSQLMQQFLTQSGCHQADANVLVVFDRFYSEEYYSFQIHSQCPQATMVLDMQDMHALRWHRQSIIEQQDQDKEEGNDHDFLTGLPVDTNSFPLASDEKLQRELASIHRSDLTLVCSRVEMEALQQVYQIPQYKLCLASFFMDNNALLRMTNPLDFDDRKDFCFIGGFRHDPNVDAVWQMKRLWPRIQTALSANDDNNKNANFHVYGPFCPRSVRDQCHDPGAGFHIHGFADQPVGDILSHHRGLLAPLRYGAGIKGKILDAWTVGTPVVTTPIGSEGIGANNIAWGGAVAHGSQEFVDAAVSLHTDERTWRQAGDRGHAILAEQFGIHNWDSVVASLIDVVRNKGARRQGDYMRGVLWQQTLRSTEFFSRWIEEKNKK</sequence>
<dbReference type="Gene3D" id="3.40.50.2000">
    <property type="entry name" value="Glycogen Phosphorylase B"/>
    <property type="match status" value="1"/>
</dbReference>